<evidence type="ECO:0000313" key="2">
    <source>
        <dbReference type="Proteomes" id="UP001596250"/>
    </source>
</evidence>
<proteinExistence type="predicted"/>
<comment type="caution">
    <text evidence="1">The sequence shown here is derived from an EMBL/GenBank/DDBJ whole genome shotgun (WGS) entry which is preliminary data.</text>
</comment>
<dbReference type="EMBL" id="JBHSQV010000185">
    <property type="protein sequence ID" value="MFC5988820.1"/>
    <property type="molecule type" value="Genomic_DNA"/>
</dbReference>
<accession>A0ABW1IUP6</accession>
<evidence type="ECO:0000313" key="1">
    <source>
        <dbReference type="EMBL" id="MFC5988820.1"/>
    </source>
</evidence>
<name>A0ABW1IUP6_9BACL</name>
<dbReference type="RefSeq" id="WP_379896327.1">
    <property type="nucleotide sequence ID" value="NZ_CBCSCT010000007.1"/>
</dbReference>
<gene>
    <name evidence="1" type="ORF">ACFPXP_20650</name>
</gene>
<reference evidence="2" key="1">
    <citation type="journal article" date="2019" name="Int. J. Syst. Evol. Microbiol.">
        <title>The Global Catalogue of Microorganisms (GCM) 10K type strain sequencing project: providing services to taxonomists for standard genome sequencing and annotation.</title>
        <authorList>
            <consortium name="The Broad Institute Genomics Platform"/>
            <consortium name="The Broad Institute Genome Sequencing Center for Infectious Disease"/>
            <person name="Wu L."/>
            <person name="Ma J."/>
        </authorList>
    </citation>
    <scope>NUCLEOTIDE SEQUENCE [LARGE SCALE GENOMIC DNA]</scope>
    <source>
        <strain evidence="2">CCM 8749</strain>
    </source>
</reference>
<protein>
    <submittedName>
        <fullName evidence="1">Uncharacterized protein</fullName>
    </submittedName>
</protein>
<organism evidence="1 2">
    <name type="scientific">Marinicrinis lubricantis</name>
    <dbReference type="NCBI Taxonomy" id="2086470"/>
    <lineage>
        <taxon>Bacteria</taxon>
        <taxon>Bacillati</taxon>
        <taxon>Bacillota</taxon>
        <taxon>Bacilli</taxon>
        <taxon>Bacillales</taxon>
        <taxon>Paenibacillaceae</taxon>
    </lineage>
</organism>
<keyword evidence="2" id="KW-1185">Reference proteome</keyword>
<dbReference type="Proteomes" id="UP001596250">
    <property type="component" value="Unassembled WGS sequence"/>
</dbReference>
<sequence length="70" mass="7971">MPVLSAVKNDMHTLQADQETFVPYHQLDDMKGWLTCKAALWTSDVEKTVQCEPFAARKLDKIIHSAIRKA</sequence>